<protein>
    <recommendedName>
        <fullName evidence="1">Nucleotidyl transferase domain-containing protein</fullName>
    </recommendedName>
</protein>
<feature type="domain" description="Nucleotidyl transferase" evidence="1">
    <location>
        <begin position="49"/>
        <end position="274"/>
    </location>
</feature>
<dbReference type="InterPro" id="IPR029044">
    <property type="entry name" value="Nucleotide-diphossugar_trans"/>
</dbReference>
<organism evidence="2 3">
    <name type="scientific">Candidatus Buchananbacteria bacterium RIFCSPHIGHO2_01_FULL_39_14</name>
    <dbReference type="NCBI Taxonomy" id="1797532"/>
    <lineage>
        <taxon>Bacteria</taxon>
        <taxon>Candidatus Buchananiibacteriota</taxon>
    </lineage>
</organism>
<dbReference type="InterPro" id="IPR005835">
    <property type="entry name" value="NTP_transferase_dom"/>
</dbReference>
<dbReference type="Proteomes" id="UP000178930">
    <property type="component" value="Unassembled WGS sequence"/>
</dbReference>
<reference evidence="2 3" key="1">
    <citation type="journal article" date="2016" name="Nat. Commun.">
        <title>Thousands of microbial genomes shed light on interconnected biogeochemical processes in an aquifer system.</title>
        <authorList>
            <person name="Anantharaman K."/>
            <person name="Brown C.T."/>
            <person name="Hug L.A."/>
            <person name="Sharon I."/>
            <person name="Castelle C.J."/>
            <person name="Probst A.J."/>
            <person name="Thomas B.C."/>
            <person name="Singh A."/>
            <person name="Wilkins M.J."/>
            <person name="Karaoz U."/>
            <person name="Brodie E.L."/>
            <person name="Williams K.H."/>
            <person name="Hubbard S.S."/>
            <person name="Banfield J.F."/>
        </authorList>
    </citation>
    <scope>NUCLEOTIDE SEQUENCE [LARGE SCALE GENOMIC DNA]</scope>
</reference>
<dbReference type="CDD" id="cd22231">
    <property type="entry name" value="RHH_NikR_HicB-like"/>
    <property type="match status" value="1"/>
</dbReference>
<dbReference type="Pfam" id="PF00483">
    <property type="entry name" value="NTP_transferase"/>
    <property type="match status" value="1"/>
</dbReference>
<evidence type="ECO:0000313" key="2">
    <source>
        <dbReference type="EMBL" id="OGY45529.1"/>
    </source>
</evidence>
<dbReference type="SUPFAM" id="SSF53448">
    <property type="entry name" value="Nucleotide-diphospho-sugar transferases"/>
    <property type="match status" value="1"/>
</dbReference>
<accession>A0A1G1XZL9</accession>
<evidence type="ECO:0000259" key="1">
    <source>
        <dbReference type="Pfam" id="PF00483"/>
    </source>
</evidence>
<dbReference type="AlphaFoldDB" id="A0A1G1XZL9"/>
<dbReference type="InterPro" id="IPR013321">
    <property type="entry name" value="Arc_rbn_hlx_hlx"/>
</dbReference>
<dbReference type="STRING" id="1797532.A2729_01950"/>
<dbReference type="CDD" id="cd04181">
    <property type="entry name" value="NTP_transferase"/>
    <property type="match status" value="1"/>
</dbReference>
<evidence type="ECO:0000313" key="3">
    <source>
        <dbReference type="Proteomes" id="UP000178930"/>
    </source>
</evidence>
<dbReference type="Gene3D" id="1.10.1220.10">
    <property type="entry name" value="Met repressor-like"/>
    <property type="match status" value="1"/>
</dbReference>
<dbReference type="Gene3D" id="3.90.550.10">
    <property type="entry name" value="Spore Coat Polysaccharide Biosynthesis Protein SpsA, Chain A"/>
    <property type="match status" value="1"/>
</dbReference>
<dbReference type="InterPro" id="IPR050486">
    <property type="entry name" value="Mannose-1P_guanyltransferase"/>
</dbReference>
<sequence length="277" mass="31886">MDRSRLTITLKKEILKQLDEYIDGARIRNRSHAIEYVLSKYFAPKIQTALILAGGQGLKMRPFTYEMPKAMIPVNSRPILEHIIENLRRYDVRDLIISIGHQGVKIKQHFGDGSKFGVKIFYLEQGKNQTGTAAPVLQAKKILGQKPFIVYYGDVLANIDLDDLIDFHLANSDLATIALTSVNRSSNWGVVRLQGNRIYSFLEKPDERKDLSHVINAGIYIFQPKIFDYLKPETKRLEKEVFPKLVEQRKLFGYLFAGQWFDVGNPEIYQQAVKAWR</sequence>
<dbReference type="GO" id="GO:0006355">
    <property type="term" value="P:regulation of DNA-templated transcription"/>
    <property type="evidence" value="ECO:0007669"/>
    <property type="project" value="InterPro"/>
</dbReference>
<name>A0A1G1XZL9_9BACT</name>
<comment type="caution">
    <text evidence="2">The sequence shown here is derived from an EMBL/GenBank/DDBJ whole genome shotgun (WGS) entry which is preliminary data.</text>
</comment>
<proteinExistence type="predicted"/>
<dbReference type="PANTHER" id="PTHR22572">
    <property type="entry name" value="SUGAR-1-PHOSPHATE GUANYL TRANSFERASE"/>
    <property type="match status" value="1"/>
</dbReference>
<dbReference type="EMBL" id="MHIB01000002">
    <property type="protein sequence ID" value="OGY45529.1"/>
    <property type="molecule type" value="Genomic_DNA"/>
</dbReference>
<gene>
    <name evidence="2" type="ORF">A2729_01950</name>
</gene>